<comment type="caution">
    <text evidence="1">The sequence shown here is derived from an EMBL/GenBank/DDBJ whole genome shotgun (WGS) entry which is preliminary data.</text>
</comment>
<keyword evidence="2" id="KW-1185">Reference proteome</keyword>
<evidence type="ECO:0000313" key="1">
    <source>
        <dbReference type="EMBL" id="PRQ31822.1"/>
    </source>
</evidence>
<dbReference type="Proteomes" id="UP000238479">
    <property type="component" value="Chromosome 5"/>
</dbReference>
<reference evidence="1 2" key="1">
    <citation type="journal article" date="2018" name="Nat. Genet.">
        <title>The Rosa genome provides new insights in the design of modern roses.</title>
        <authorList>
            <person name="Bendahmane M."/>
        </authorList>
    </citation>
    <scope>NUCLEOTIDE SEQUENCE [LARGE SCALE GENOMIC DNA]</scope>
    <source>
        <strain evidence="2">cv. Old Blush</strain>
    </source>
</reference>
<dbReference type="AlphaFoldDB" id="A0A2P6QCC5"/>
<sequence>MTDILDSLIALKSARDITSPLLSPLSMKVLIPLLRKAVYKWLVKVVRVSSPLKFRNTSYLYEMGIEEDGEEPAAASVLQAILFT</sequence>
<dbReference type="EMBL" id="PDCK01000043">
    <property type="protein sequence ID" value="PRQ31822.1"/>
    <property type="molecule type" value="Genomic_DNA"/>
</dbReference>
<dbReference type="Gramene" id="PRQ31822">
    <property type="protein sequence ID" value="PRQ31822"/>
    <property type="gene ID" value="RchiOBHm_Chr5g0039661"/>
</dbReference>
<evidence type="ECO:0000313" key="2">
    <source>
        <dbReference type="Proteomes" id="UP000238479"/>
    </source>
</evidence>
<protein>
    <submittedName>
        <fullName evidence="1">Uncharacterized protein</fullName>
    </submittedName>
</protein>
<organism evidence="1 2">
    <name type="scientific">Rosa chinensis</name>
    <name type="common">China rose</name>
    <dbReference type="NCBI Taxonomy" id="74649"/>
    <lineage>
        <taxon>Eukaryota</taxon>
        <taxon>Viridiplantae</taxon>
        <taxon>Streptophyta</taxon>
        <taxon>Embryophyta</taxon>
        <taxon>Tracheophyta</taxon>
        <taxon>Spermatophyta</taxon>
        <taxon>Magnoliopsida</taxon>
        <taxon>eudicotyledons</taxon>
        <taxon>Gunneridae</taxon>
        <taxon>Pentapetalae</taxon>
        <taxon>rosids</taxon>
        <taxon>fabids</taxon>
        <taxon>Rosales</taxon>
        <taxon>Rosaceae</taxon>
        <taxon>Rosoideae</taxon>
        <taxon>Rosoideae incertae sedis</taxon>
        <taxon>Rosa</taxon>
    </lineage>
</organism>
<accession>A0A2P6QCC5</accession>
<name>A0A2P6QCC5_ROSCH</name>
<proteinExistence type="predicted"/>
<gene>
    <name evidence="1" type="ORF">RchiOBHm_Chr5g0039661</name>
</gene>